<evidence type="ECO:0000256" key="9">
    <source>
        <dbReference type="ARBA" id="ARBA00022777"/>
    </source>
</evidence>
<reference evidence="16" key="2">
    <citation type="submission" date="2013-06" db="EMBL/GenBank/DDBJ databases">
        <title>Draft genome sequence of Clostridium hylemonae (DSM 15053).</title>
        <authorList>
            <person name="Sudarsanam P."/>
            <person name="Ley R."/>
            <person name="Guruge J."/>
            <person name="Turnbaugh P.J."/>
            <person name="Mahowald M."/>
            <person name="Liep D."/>
            <person name="Gordon J."/>
        </authorList>
    </citation>
    <scope>NUCLEOTIDE SEQUENCE</scope>
    <source>
        <strain evidence="16">DSM 15053</strain>
    </source>
</reference>
<evidence type="ECO:0000256" key="11">
    <source>
        <dbReference type="ARBA" id="ARBA00022989"/>
    </source>
</evidence>
<dbReference type="InterPro" id="IPR050398">
    <property type="entry name" value="HssS/ArlS-like"/>
</dbReference>
<dbReference type="Pfam" id="PF02518">
    <property type="entry name" value="HATPase_c"/>
    <property type="match status" value="1"/>
</dbReference>
<evidence type="ECO:0000256" key="14">
    <source>
        <dbReference type="SAM" id="Phobius"/>
    </source>
</evidence>
<evidence type="ECO:0000259" key="15">
    <source>
        <dbReference type="PROSITE" id="PS50109"/>
    </source>
</evidence>
<comment type="caution">
    <text evidence="16">The sequence shown here is derived from an EMBL/GenBank/DDBJ whole genome shotgun (WGS) entry which is preliminary data.</text>
</comment>
<keyword evidence="17" id="KW-1185">Reference proteome</keyword>
<keyword evidence="4" id="KW-1003">Cell membrane</keyword>
<dbReference type="SUPFAM" id="SSF55874">
    <property type="entry name" value="ATPase domain of HSP90 chaperone/DNA topoisomerase II/histidine kinase"/>
    <property type="match status" value="1"/>
</dbReference>
<dbReference type="HOGENOM" id="CLU_000445_73_3_9"/>
<dbReference type="STRING" id="553973.CLOHYLEM_04394"/>
<reference evidence="16" key="1">
    <citation type="submission" date="2009-02" db="EMBL/GenBank/DDBJ databases">
        <authorList>
            <person name="Fulton L."/>
            <person name="Clifton S."/>
            <person name="Fulton B."/>
            <person name="Xu J."/>
            <person name="Minx P."/>
            <person name="Pepin K.H."/>
            <person name="Johnson M."/>
            <person name="Bhonagiri V."/>
            <person name="Nash W.E."/>
            <person name="Mardis E.R."/>
            <person name="Wilson R.K."/>
        </authorList>
    </citation>
    <scope>NUCLEOTIDE SEQUENCE [LARGE SCALE GENOMIC DNA]</scope>
    <source>
        <strain evidence="16">DSM 15053</strain>
    </source>
</reference>
<organism evidence="16 17">
    <name type="scientific">[Clostridium] hylemonae DSM 15053</name>
    <dbReference type="NCBI Taxonomy" id="553973"/>
    <lineage>
        <taxon>Bacteria</taxon>
        <taxon>Bacillati</taxon>
        <taxon>Bacillota</taxon>
        <taxon>Clostridia</taxon>
        <taxon>Lachnospirales</taxon>
        <taxon>Lachnospiraceae</taxon>
    </lineage>
</organism>
<dbReference type="Gene3D" id="1.10.287.130">
    <property type="match status" value="1"/>
</dbReference>
<comment type="subcellular location">
    <subcellularLocation>
        <location evidence="2">Cell membrane</location>
        <topology evidence="2">Multi-pass membrane protein</topology>
    </subcellularLocation>
</comment>
<dbReference type="InterPro" id="IPR036097">
    <property type="entry name" value="HisK_dim/P_sf"/>
</dbReference>
<evidence type="ECO:0000256" key="8">
    <source>
        <dbReference type="ARBA" id="ARBA00022741"/>
    </source>
</evidence>
<keyword evidence="9 16" id="KW-0418">Kinase</keyword>
<dbReference type="PANTHER" id="PTHR45528">
    <property type="entry name" value="SENSOR HISTIDINE KINASE CPXA"/>
    <property type="match status" value="1"/>
</dbReference>
<comment type="catalytic activity">
    <reaction evidence="1">
        <text>ATP + protein L-histidine = ADP + protein N-phospho-L-histidine.</text>
        <dbReference type="EC" id="2.7.13.3"/>
    </reaction>
</comment>
<evidence type="ECO:0000313" key="16">
    <source>
        <dbReference type="EMBL" id="EEG75467.1"/>
    </source>
</evidence>
<dbReference type="RefSeq" id="WP_006441727.1">
    <property type="nucleotide sequence ID" value="NZ_CP036524.1"/>
</dbReference>
<gene>
    <name evidence="16" type="ORF">CLOHYLEM_04394</name>
</gene>
<dbReference type="eggNOG" id="COG2205">
    <property type="taxonomic scope" value="Bacteria"/>
</dbReference>
<evidence type="ECO:0000313" key="17">
    <source>
        <dbReference type="Proteomes" id="UP000004893"/>
    </source>
</evidence>
<keyword evidence="12" id="KW-0902">Two-component regulatory system</keyword>
<keyword evidence="10" id="KW-0067">ATP-binding</keyword>
<name>C0BX59_9FIRM</name>
<feature type="transmembrane region" description="Helical" evidence="14">
    <location>
        <begin position="276"/>
        <end position="296"/>
    </location>
</feature>
<dbReference type="SMART" id="SM00388">
    <property type="entry name" value="HisKA"/>
    <property type="match status" value="1"/>
</dbReference>
<dbReference type="EC" id="2.7.13.3" evidence="3"/>
<proteinExistence type="predicted"/>
<dbReference type="InterPro" id="IPR036890">
    <property type="entry name" value="HATPase_C_sf"/>
</dbReference>
<evidence type="ECO:0000256" key="1">
    <source>
        <dbReference type="ARBA" id="ARBA00000085"/>
    </source>
</evidence>
<evidence type="ECO:0000256" key="13">
    <source>
        <dbReference type="ARBA" id="ARBA00023136"/>
    </source>
</evidence>
<evidence type="ECO:0000256" key="3">
    <source>
        <dbReference type="ARBA" id="ARBA00012438"/>
    </source>
</evidence>
<evidence type="ECO:0000256" key="2">
    <source>
        <dbReference type="ARBA" id="ARBA00004651"/>
    </source>
</evidence>
<feature type="transmembrane region" description="Helical" evidence="14">
    <location>
        <begin position="205"/>
        <end position="224"/>
    </location>
</feature>
<dbReference type="PANTHER" id="PTHR45528:SF1">
    <property type="entry name" value="SENSOR HISTIDINE KINASE CPXA"/>
    <property type="match status" value="1"/>
</dbReference>
<dbReference type="FunFam" id="1.10.287.130:FF:000008">
    <property type="entry name" value="Two-component sensor histidine kinase"/>
    <property type="match status" value="1"/>
</dbReference>
<feature type="domain" description="Histidine kinase" evidence="15">
    <location>
        <begin position="460"/>
        <end position="671"/>
    </location>
</feature>
<keyword evidence="8" id="KW-0547">Nucleotide-binding</keyword>
<dbReference type="EMBL" id="ABYI02000008">
    <property type="protein sequence ID" value="EEG75467.1"/>
    <property type="molecule type" value="Genomic_DNA"/>
</dbReference>
<dbReference type="Gene3D" id="3.30.565.10">
    <property type="entry name" value="Histidine kinase-like ATPase, C-terminal domain"/>
    <property type="match status" value="1"/>
</dbReference>
<keyword evidence="5" id="KW-0597">Phosphoprotein</keyword>
<keyword evidence="13 14" id="KW-0472">Membrane</keyword>
<evidence type="ECO:0000256" key="10">
    <source>
        <dbReference type="ARBA" id="ARBA00022840"/>
    </source>
</evidence>
<keyword evidence="7 14" id="KW-0812">Transmembrane</keyword>
<sequence length="671" mass="77020">MIVIMILLSACIMIGQYDQSYRDSRRTEEKVKEGYLHSEEFLDLFLKSNYALYNIEEAGNLQDSSLDENYPSLMDSFKQIYPYTEYQVQDAGGKVIDKSLAGSAEKLKDSDMDRYAVGIVISYDKNGTPSVTSVTGEYKDSQMIELKRLISNMSGEDLYADYAMEYDAPQLLRPADRTYTYVMSEQNLNDFLDETLGYYGFAPDAIVYGIFALILLMCLAAVYFPSRPSFHTGEEKIFHVPFEAAAGVPLISFCLILSNVDVILGRNKGIPDMADFVLWTFFFASVYWGACCLRQIKVLGIRGYVQEKVLALRLWRETKKLGGRLWEWCREKMNRLYRSMDEIDFNDRSNKIIIKIVLINFVILLVLCSLWLFGIIGLIVYSVLLFIVLKKYFNDLKDKYALLLKATNKIAEGNLDTEIEGDLGVFSPFRTEIEKIQNGFKMAVNEEVKSQKMKTELITNVSHDLKTPLTAIITYVNLLKEEKDEEKRQSYIKVLEQKSNRLKLLIEDLFEISKASSENVTLDLINVDIVNLFKQVKLELEDKIEEAKLEFRLSYPEEKLVLRLDSQKTYRIFENLLVNIVKYAMPGTRVYIELLREGDDAVVRMKNISAAELDFNPDEITERFVRGDASRNTEGSGLGLAIAKSFVELQGGKLKIETEADLYKAEIRWKM</sequence>
<dbReference type="Proteomes" id="UP000004893">
    <property type="component" value="Unassembled WGS sequence"/>
</dbReference>
<dbReference type="InterPro" id="IPR003661">
    <property type="entry name" value="HisK_dim/P_dom"/>
</dbReference>
<evidence type="ECO:0000256" key="12">
    <source>
        <dbReference type="ARBA" id="ARBA00023012"/>
    </source>
</evidence>
<dbReference type="SUPFAM" id="SSF47384">
    <property type="entry name" value="Homodimeric domain of signal transducing histidine kinase"/>
    <property type="match status" value="1"/>
</dbReference>
<dbReference type="InterPro" id="IPR005467">
    <property type="entry name" value="His_kinase_dom"/>
</dbReference>
<protein>
    <recommendedName>
        <fullName evidence="3">histidine kinase</fullName>
        <ecNumber evidence="3">2.7.13.3</ecNumber>
    </recommendedName>
</protein>
<feature type="transmembrane region" description="Helical" evidence="14">
    <location>
        <begin position="244"/>
        <end position="264"/>
    </location>
</feature>
<dbReference type="Pfam" id="PF00512">
    <property type="entry name" value="HisKA"/>
    <property type="match status" value="1"/>
</dbReference>
<evidence type="ECO:0000256" key="5">
    <source>
        <dbReference type="ARBA" id="ARBA00022553"/>
    </source>
</evidence>
<evidence type="ECO:0000256" key="6">
    <source>
        <dbReference type="ARBA" id="ARBA00022679"/>
    </source>
</evidence>
<accession>C0BX59</accession>
<dbReference type="CDD" id="cd00082">
    <property type="entry name" value="HisKA"/>
    <property type="match status" value="1"/>
</dbReference>
<feature type="transmembrane region" description="Helical" evidence="14">
    <location>
        <begin position="356"/>
        <end position="389"/>
    </location>
</feature>
<dbReference type="SMART" id="SM00387">
    <property type="entry name" value="HATPase_c"/>
    <property type="match status" value="1"/>
</dbReference>
<dbReference type="GO" id="GO:0005886">
    <property type="term" value="C:plasma membrane"/>
    <property type="evidence" value="ECO:0007669"/>
    <property type="project" value="UniProtKB-SubCell"/>
</dbReference>
<evidence type="ECO:0000256" key="7">
    <source>
        <dbReference type="ARBA" id="ARBA00022692"/>
    </source>
</evidence>
<dbReference type="GO" id="GO:0005524">
    <property type="term" value="F:ATP binding"/>
    <property type="evidence" value="ECO:0007669"/>
    <property type="project" value="UniProtKB-KW"/>
</dbReference>
<dbReference type="InterPro" id="IPR003594">
    <property type="entry name" value="HATPase_dom"/>
</dbReference>
<keyword evidence="6" id="KW-0808">Transferase</keyword>
<dbReference type="PROSITE" id="PS50109">
    <property type="entry name" value="HIS_KIN"/>
    <property type="match status" value="1"/>
</dbReference>
<keyword evidence="11 14" id="KW-1133">Transmembrane helix</keyword>
<dbReference type="GO" id="GO:0000155">
    <property type="term" value="F:phosphorelay sensor kinase activity"/>
    <property type="evidence" value="ECO:0007669"/>
    <property type="project" value="InterPro"/>
</dbReference>
<evidence type="ECO:0000256" key="4">
    <source>
        <dbReference type="ARBA" id="ARBA00022475"/>
    </source>
</evidence>
<dbReference type="AlphaFoldDB" id="C0BX59"/>